<name>A0A9D4ULU6_ADICA</name>
<dbReference type="AlphaFoldDB" id="A0A9D4ULU6"/>
<protein>
    <submittedName>
        <fullName evidence="1">Uncharacterized protein</fullName>
    </submittedName>
</protein>
<comment type="caution">
    <text evidence="1">The sequence shown here is derived from an EMBL/GenBank/DDBJ whole genome shotgun (WGS) entry which is preliminary data.</text>
</comment>
<sequence>MIYYLNNATVEHEFSTRGWAMMVQLKMVNLWKCKKSGHGSLQANDGGIEQVFDAVRGQVYPDGALSGRECKCFLLLQVTGSNAYITRLETRQGMLDRGAMMFVIWDFGRNVYRKLYLPGYVCQIWILADQMCFSRSNGRDV</sequence>
<keyword evidence="2" id="KW-1185">Reference proteome</keyword>
<evidence type="ECO:0000313" key="1">
    <source>
        <dbReference type="EMBL" id="KAI5069867.1"/>
    </source>
</evidence>
<accession>A0A9D4ULU6</accession>
<organism evidence="1 2">
    <name type="scientific">Adiantum capillus-veneris</name>
    <name type="common">Maidenhair fern</name>
    <dbReference type="NCBI Taxonomy" id="13818"/>
    <lineage>
        <taxon>Eukaryota</taxon>
        <taxon>Viridiplantae</taxon>
        <taxon>Streptophyta</taxon>
        <taxon>Embryophyta</taxon>
        <taxon>Tracheophyta</taxon>
        <taxon>Polypodiopsida</taxon>
        <taxon>Polypodiidae</taxon>
        <taxon>Polypodiales</taxon>
        <taxon>Pteridineae</taxon>
        <taxon>Pteridaceae</taxon>
        <taxon>Vittarioideae</taxon>
        <taxon>Adiantum</taxon>
    </lineage>
</organism>
<reference evidence="1" key="1">
    <citation type="submission" date="2021-01" db="EMBL/GenBank/DDBJ databases">
        <title>Adiantum capillus-veneris genome.</title>
        <authorList>
            <person name="Fang Y."/>
            <person name="Liao Q."/>
        </authorList>
    </citation>
    <scope>NUCLEOTIDE SEQUENCE</scope>
    <source>
        <strain evidence="1">H3</strain>
        <tissue evidence="1">Leaf</tissue>
    </source>
</reference>
<dbReference type="Proteomes" id="UP000886520">
    <property type="component" value="Chromosome 15"/>
</dbReference>
<evidence type="ECO:0000313" key="2">
    <source>
        <dbReference type="Proteomes" id="UP000886520"/>
    </source>
</evidence>
<dbReference type="EMBL" id="JABFUD020000015">
    <property type="protein sequence ID" value="KAI5069867.1"/>
    <property type="molecule type" value="Genomic_DNA"/>
</dbReference>
<proteinExistence type="predicted"/>
<gene>
    <name evidence="1" type="ORF">GOP47_0016168</name>
</gene>